<organism evidence="1 2">
    <name type="scientific">Naganishia friedmannii</name>
    <dbReference type="NCBI Taxonomy" id="89922"/>
    <lineage>
        <taxon>Eukaryota</taxon>
        <taxon>Fungi</taxon>
        <taxon>Dikarya</taxon>
        <taxon>Basidiomycota</taxon>
        <taxon>Agaricomycotina</taxon>
        <taxon>Tremellomycetes</taxon>
        <taxon>Filobasidiales</taxon>
        <taxon>Filobasidiaceae</taxon>
        <taxon>Naganishia</taxon>
    </lineage>
</organism>
<accession>A0ACC2V1T1</accession>
<protein>
    <submittedName>
        <fullName evidence="1">Uncharacterized protein</fullName>
    </submittedName>
</protein>
<name>A0ACC2V1T1_9TREE</name>
<dbReference type="Proteomes" id="UP001227268">
    <property type="component" value="Unassembled WGS sequence"/>
</dbReference>
<reference evidence="1" key="1">
    <citation type="submission" date="2023-04" db="EMBL/GenBank/DDBJ databases">
        <title>Draft Genome sequencing of Naganishia species isolated from polar environments using Oxford Nanopore Technology.</title>
        <authorList>
            <person name="Leo P."/>
            <person name="Venkateswaran K."/>
        </authorList>
    </citation>
    <scope>NUCLEOTIDE SEQUENCE</scope>
    <source>
        <strain evidence="1">MNA-CCFEE 5423</strain>
    </source>
</reference>
<evidence type="ECO:0000313" key="2">
    <source>
        <dbReference type="Proteomes" id="UP001227268"/>
    </source>
</evidence>
<proteinExistence type="predicted"/>
<comment type="caution">
    <text evidence="1">The sequence shown here is derived from an EMBL/GenBank/DDBJ whole genome shotgun (WGS) entry which is preliminary data.</text>
</comment>
<sequence length="637" mass="72129">MDTLQLLPSELVLEILRHVTLSDLSSLRRLNKAWNELITSNEDSVFKELALYRLHAQPPCDHPDRRHKGWKQVCQCSVNSDLMRKHKIATVDHIQYPSDFHPWRIKVDREHQLLFASTTDMPSDFMPDPARPTELPHPHGLKVTDLRTKRIIQTIPEVKQYAHLEYDAGYIVATGNGDIMSVYRTPWAVPPSSPSSVSGITSKEPPATNERSTDTCTEAPLAIHGSITSPGYRALRMNRTTLVTASETRIEIFDVPTLQLVKRIEIPRRQIAMIMYIELDDEYIFLCGLGYAAPLPPAHARTVSNIPPPEPQVYVYRRNPTSADAAYFAIPLRPSEGETPYASINKYIISPDPSDLEYKPPLNVKITGRKQCVTADIARFQDNLHGVAPPFSPDVPVACHYGSRHLVVLCRNGSLLIMQDYKTTFNLPPVERAKRTFTLSMPPDGPEYWNLAVQDDVAYITTYHDRRMDPWAMLIAIDLTTLQRSTSLPVATNGDSLGSVITGQIDFRSWDIPEPSHLAHTHSLQATSEGVYMPVRIVSTMEHYPDNEFYITTTPHRQKCFVYDILDIRRQEYDRRAQCVLQVHKARVFMQQLGKVFQGRKHLGSQAGYVSFEPEGFGARVRLQNVALAIAEFTADQ</sequence>
<evidence type="ECO:0000313" key="1">
    <source>
        <dbReference type="EMBL" id="KAJ9093043.1"/>
    </source>
</evidence>
<dbReference type="EMBL" id="JASBWT010000033">
    <property type="protein sequence ID" value="KAJ9093043.1"/>
    <property type="molecule type" value="Genomic_DNA"/>
</dbReference>
<keyword evidence="2" id="KW-1185">Reference proteome</keyword>
<gene>
    <name evidence="1" type="ORF">QFC21_006534</name>
</gene>